<proteinExistence type="predicted"/>
<name>A0ACC2VW60_9TREE</name>
<gene>
    <name evidence="1" type="ORF">QFC20_004784</name>
</gene>
<evidence type="ECO:0000313" key="2">
    <source>
        <dbReference type="Proteomes" id="UP001230649"/>
    </source>
</evidence>
<dbReference type="Proteomes" id="UP001230649">
    <property type="component" value="Unassembled WGS sequence"/>
</dbReference>
<organism evidence="1 2">
    <name type="scientific">Naganishia adeliensis</name>
    <dbReference type="NCBI Taxonomy" id="92952"/>
    <lineage>
        <taxon>Eukaryota</taxon>
        <taxon>Fungi</taxon>
        <taxon>Dikarya</taxon>
        <taxon>Basidiomycota</taxon>
        <taxon>Agaricomycotina</taxon>
        <taxon>Tremellomycetes</taxon>
        <taxon>Filobasidiales</taxon>
        <taxon>Filobasidiaceae</taxon>
        <taxon>Naganishia</taxon>
    </lineage>
</organism>
<comment type="caution">
    <text evidence="1">The sequence shown here is derived from an EMBL/GenBank/DDBJ whole genome shotgun (WGS) entry which is preliminary data.</text>
</comment>
<protein>
    <submittedName>
        <fullName evidence="1">Uncharacterized protein</fullName>
    </submittedName>
</protein>
<reference evidence="1" key="1">
    <citation type="submission" date="2023-04" db="EMBL/GenBank/DDBJ databases">
        <title>Draft Genome sequencing of Naganishia species isolated from polar environments using Oxford Nanopore Technology.</title>
        <authorList>
            <person name="Leo P."/>
            <person name="Venkateswaran K."/>
        </authorList>
    </citation>
    <scope>NUCLEOTIDE SEQUENCE</scope>
    <source>
        <strain evidence="1">MNA-CCFEE 5262</strain>
    </source>
</reference>
<accession>A0ACC2VW60</accession>
<sequence>MGPDYSALVPLDYTYVLYNPSTPIAPLLALLTLSPFFLFSSYATIILINRPLSGLNILLGQLANEVFNGILKRRLRGVRPGALGEGYGMPSSHSQFLGYSSTFLITHLLLIHQRHPGTGRPLPVRGTTTAKVTRYGLIFGLVSWSLLTGYSRVYLHYHTAPQVM</sequence>
<keyword evidence="2" id="KW-1185">Reference proteome</keyword>
<evidence type="ECO:0000313" key="1">
    <source>
        <dbReference type="EMBL" id="KAJ9103309.1"/>
    </source>
</evidence>
<dbReference type="EMBL" id="JASBWS010000059">
    <property type="protein sequence ID" value="KAJ9103309.1"/>
    <property type="molecule type" value="Genomic_DNA"/>
</dbReference>